<keyword evidence="2" id="KW-1185">Reference proteome</keyword>
<organism evidence="1 2">
    <name type="scientific">Novosphingobium taihuense</name>
    <dbReference type="NCBI Taxonomy" id="260085"/>
    <lineage>
        <taxon>Bacteria</taxon>
        <taxon>Pseudomonadati</taxon>
        <taxon>Pseudomonadota</taxon>
        <taxon>Alphaproteobacteria</taxon>
        <taxon>Sphingomonadales</taxon>
        <taxon>Sphingomonadaceae</taxon>
        <taxon>Novosphingobium</taxon>
    </lineage>
</organism>
<dbReference type="OrthoDB" id="7474829at2"/>
<comment type="caution">
    <text evidence="1">The sequence shown here is derived from an EMBL/GenBank/DDBJ whole genome shotgun (WGS) entry which is preliminary data.</text>
</comment>
<accession>A0A7W7ESM4</accession>
<protein>
    <submittedName>
        <fullName evidence="1">Uncharacterized protein</fullName>
    </submittedName>
</protein>
<dbReference type="EMBL" id="JACHOA010000001">
    <property type="protein sequence ID" value="MBB4612347.1"/>
    <property type="molecule type" value="Genomic_DNA"/>
</dbReference>
<gene>
    <name evidence="1" type="ORF">GGR37_000593</name>
</gene>
<evidence type="ECO:0000313" key="1">
    <source>
        <dbReference type="EMBL" id="MBB4612347.1"/>
    </source>
</evidence>
<evidence type="ECO:0000313" key="2">
    <source>
        <dbReference type="Proteomes" id="UP000538566"/>
    </source>
</evidence>
<proteinExistence type="predicted"/>
<dbReference type="AlphaFoldDB" id="A0A7W7ESM4"/>
<dbReference type="RefSeq" id="WP_144901747.1">
    <property type="nucleotide sequence ID" value="NZ_JACHOA010000001.1"/>
</dbReference>
<dbReference type="Proteomes" id="UP000538566">
    <property type="component" value="Unassembled WGS sequence"/>
</dbReference>
<name>A0A7W7ESM4_9SPHN</name>
<sequence length="78" mass="8540">MDLNHFYFQHQKLLMRATASTSQRMRARHLVMAQACAESISAYQLGQGASAASDWANPSTLPFTLAGHIAGTEPEYLA</sequence>
<reference evidence="1 2" key="1">
    <citation type="submission" date="2020-08" db="EMBL/GenBank/DDBJ databases">
        <title>Genomic Encyclopedia of Type Strains, Phase IV (KMG-IV): sequencing the most valuable type-strain genomes for metagenomic binning, comparative biology and taxonomic classification.</title>
        <authorList>
            <person name="Goeker M."/>
        </authorList>
    </citation>
    <scope>NUCLEOTIDE SEQUENCE [LARGE SCALE GENOMIC DNA]</scope>
    <source>
        <strain evidence="1 2">DSM 17507</strain>
    </source>
</reference>